<dbReference type="OrthoDB" id="9797953at2"/>
<gene>
    <name evidence="2" type="ORF">CBP36_01090</name>
</gene>
<dbReference type="RefSeq" id="WP_086926273.1">
    <property type="nucleotide sequence ID" value="NZ_CP021366.1"/>
</dbReference>
<dbReference type="AlphaFoldDB" id="A0A240U9B3"/>
<evidence type="ECO:0000313" key="3">
    <source>
        <dbReference type="Proteomes" id="UP000194440"/>
    </source>
</evidence>
<dbReference type="Proteomes" id="UP000194440">
    <property type="component" value="Chromosome"/>
</dbReference>
<feature type="transmembrane region" description="Helical" evidence="1">
    <location>
        <begin position="64"/>
        <end position="87"/>
    </location>
</feature>
<feature type="transmembrane region" description="Helical" evidence="1">
    <location>
        <begin position="186"/>
        <end position="207"/>
    </location>
</feature>
<feature type="transmembrane region" description="Helical" evidence="1">
    <location>
        <begin position="329"/>
        <end position="349"/>
    </location>
</feature>
<feature type="transmembrane region" description="Helical" evidence="1">
    <location>
        <begin position="99"/>
        <end position="118"/>
    </location>
</feature>
<reference evidence="2" key="1">
    <citation type="submission" date="2017-05" db="EMBL/GenBank/DDBJ databases">
        <title>Polyphasic characterization of four soil-derived phenanthrene-degrading Acidovorax strains and proposal of Acidovorax phenanthrenivorans sp. nov.</title>
        <authorList>
            <person name="Singleton D."/>
            <person name="Lee J."/>
            <person name="Dickey A.N."/>
            <person name="Stroud A."/>
            <person name="Scholl E.H."/>
            <person name="Wright F.A."/>
            <person name="Aitken M.D."/>
        </authorList>
    </citation>
    <scope>NUCLEOTIDE SEQUENCE</scope>
    <source>
        <strain evidence="2">P4</strain>
    </source>
</reference>
<dbReference type="InterPro" id="IPR010645">
    <property type="entry name" value="MFS_4"/>
</dbReference>
<evidence type="ECO:0000313" key="2">
    <source>
        <dbReference type="EMBL" id="ART57642.1"/>
    </source>
</evidence>
<feature type="transmembrane region" description="Helical" evidence="1">
    <location>
        <begin position="361"/>
        <end position="386"/>
    </location>
</feature>
<dbReference type="SUPFAM" id="SSF103473">
    <property type="entry name" value="MFS general substrate transporter"/>
    <property type="match status" value="1"/>
</dbReference>
<keyword evidence="1" id="KW-0472">Membrane</keyword>
<name>A0A240U9B3_9BURK</name>
<sequence length="428" mass="44016">MEPQATVHPGTIPAATPWADRPHTVALAGMLALAVAMGVGRFAFTPLLPMMLHDGVLTLAEGSWLATANYVGYLVGALACMALPWLAPGFYARWHPARLARAGLVATVLLTLAMALPMPASWPALRFVAGAASAVVLLNVAAWCMVRLAVLGRPAMGGLIFCGPGVGIVLTGLAAGAMVAGQWRAASGWVVFGLLSVLLCVGVWPVVRGRAAQVQATDPARGAPPAAARAQGGGTVVARAVHAVAYGLAGLGYIVTATFLPVIARAALPPGSPWPDLFWPVFGAGVAIGAALSTRAPPAWDRRWLLLAAYALQALGIALGLVWPSPAGFALSSLCVGLPFTAITFYGLQEARRLWPASADSFASLVTAAYGLCQIAGPPLVAWLIAQGDAGRGFARGLALAAAALVAGAVMYGLSAWRWPLSPHRMVR</sequence>
<dbReference type="Gene3D" id="1.20.1250.20">
    <property type="entry name" value="MFS general substrate transporter like domains"/>
    <property type="match status" value="1"/>
</dbReference>
<accession>A0A240U9B3</accession>
<dbReference type="Pfam" id="PF06779">
    <property type="entry name" value="MFS_4"/>
    <property type="match status" value="1"/>
</dbReference>
<dbReference type="PANTHER" id="PTHR23537:SF1">
    <property type="entry name" value="SUGAR TRANSPORTER"/>
    <property type="match status" value="1"/>
</dbReference>
<dbReference type="KEGG" id="acip:CBP36_01090"/>
<dbReference type="PANTHER" id="PTHR23537">
    <property type="match status" value="1"/>
</dbReference>
<feature type="transmembrane region" description="Helical" evidence="1">
    <location>
        <begin position="276"/>
        <end position="292"/>
    </location>
</feature>
<dbReference type="InterPro" id="IPR036259">
    <property type="entry name" value="MFS_trans_sf"/>
</dbReference>
<dbReference type="GO" id="GO:0005886">
    <property type="term" value="C:plasma membrane"/>
    <property type="evidence" value="ECO:0007669"/>
    <property type="project" value="TreeGrafter"/>
</dbReference>
<keyword evidence="1" id="KW-0812">Transmembrane</keyword>
<feature type="transmembrane region" description="Helical" evidence="1">
    <location>
        <begin position="398"/>
        <end position="419"/>
    </location>
</feature>
<feature type="transmembrane region" description="Helical" evidence="1">
    <location>
        <begin position="243"/>
        <end position="264"/>
    </location>
</feature>
<dbReference type="EMBL" id="CP021366">
    <property type="protein sequence ID" value="ART57642.1"/>
    <property type="molecule type" value="Genomic_DNA"/>
</dbReference>
<proteinExistence type="predicted"/>
<feature type="transmembrane region" description="Helical" evidence="1">
    <location>
        <begin position="304"/>
        <end position="323"/>
    </location>
</feature>
<keyword evidence="1" id="KW-1133">Transmembrane helix</keyword>
<evidence type="ECO:0000256" key="1">
    <source>
        <dbReference type="SAM" id="Phobius"/>
    </source>
</evidence>
<keyword evidence="3" id="KW-1185">Reference proteome</keyword>
<organism evidence="2 3">
    <name type="scientific">Acidovorax carolinensis</name>
    <dbReference type="NCBI Taxonomy" id="553814"/>
    <lineage>
        <taxon>Bacteria</taxon>
        <taxon>Pseudomonadati</taxon>
        <taxon>Pseudomonadota</taxon>
        <taxon>Betaproteobacteria</taxon>
        <taxon>Burkholderiales</taxon>
        <taxon>Comamonadaceae</taxon>
        <taxon>Acidovorax</taxon>
    </lineage>
</organism>
<feature type="transmembrane region" description="Helical" evidence="1">
    <location>
        <begin position="25"/>
        <end position="44"/>
    </location>
</feature>
<feature type="transmembrane region" description="Helical" evidence="1">
    <location>
        <begin position="124"/>
        <end position="146"/>
    </location>
</feature>
<protein>
    <submittedName>
        <fullName evidence="2">MFS transporter</fullName>
    </submittedName>
</protein>
<feature type="transmembrane region" description="Helical" evidence="1">
    <location>
        <begin position="158"/>
        <end position="180"/>
    </location>
</feature>